<comment type="similarity">
    <text evidence="3 12">Belongs to the NadC/ModD family.</text>
</comment>
<dbReference type="CDD" id="cd01572">
    <property type="entry name" value="QPRTase"/>
    <property type="match status" value="1"/>
</dbReference>
<dbReference type="InterPro" id="IPR037128">
    <property type="entry name" value="Quinolinate_PRibosylTase_N_sf"/>
</dbReference>
<evidence type="ECO:0000256" key="1">
    <source>
        <dbReference type="ARBA" id="ARBA00003237"/>
    </source>
</evidence>
<evidence type="ECO:0000259" key="13">
    <source>
        <dbReference type="Pfam" id="PF01729"/>
    </source>
</evidence>
<proteinExistence type="inferred from homology"/>
<dbReference type="PANTHER" id="PTHR32179">
    <property type="entry name" value="NICOTINATE-NUCLEOTIDE PYROPHOSPHORYLASE [CARBOXYLATING]"/>
    <property type="match status" value="1"/>
</dbReference>
<dbReference type="OrthoDB" id="9782546at2"/>
<dbReference type="NCBIfam" id="TIGR00078">
    <property type="entry name" value="nadC"/>
    <property type="match status" value="1"/>
</dbReference>
<evidence type="ECO:0000256" key="7">
    <source>
        <dbReference type="ARBA" id="ARBA00022676"/>
    </source>
</evidence>
<evidence type="ECO:0000313" key="15">
    <source>
        <dbReference type="EMBL" id="GGI10522.1"/>
    </source>
</evidence>
<dbReference type="GO" id="GO:0034213">
    <property type="term" value="P:quinolinate catabolic process"/>
    <property type="evidence" value="ECO:0007669"/>
    <property type="project" value="TreeGrafter"/>
</dbReference>
<feature type="domain" description="Quinolinate phosphoribosyl transferase C-terminal" evidence="13">
    <location>
        <begin position="109"/>
        <end position="272"/>
    </location>
</feature>
<sequence length="275" mass="30039">MNTLKAKKMIEQFLLEDIGEGDVSSIHIFPMKERSIGRVVAKASGVICGTDLIEVTYKLLHEDIKVTCHVADGEFVTPGQLIAEVEGPVQVLLSGERVMLNLLQRMSGIATLTANAVETLNDDHIKIVDTRKTMPGLRLFDKYAVTCGGGANHRFGLYDAVMLKDNHIAYAGSIKNAVEALRHKLGHMIKIEVETENEAQVREAVEAGADVIMFDNRTPDEIKQFVTLVPETIKTEASGGITLDNLASFQNCGVDVISLGCLTHSVKALDISFYL</sequence>
<dbReference type="InterPro" id="IPR036068">
    <property type="entry name" value="Nicotinate_pribotase-like_C"/>
</dbReference>
<reference evidence="16" key="1">
    <citation type="journal article" date="2019" name="Int. J. Syst. Evol. Microbiol.">
        <title>The Global Catalogue of Microorganisms (GCM) 10K type strain sequencing project: providing services to taxonomists for standard genome sequencing and annotation.</title>
        <authorList>
            <consortium name="The Broad Institute Genomics Platform"/>
            <consortium name="The Broad Institute Genome Sequencing Center for Infectious Disease"/>
            <person name="Wu L."/>
            <person name="Ma J."/>
        </authorList>
    </citation>
    <scope>NUCLEOTIDE SEQUENCE [LARGE SCALE GENOMIC DNA]</scope>
    <source>
        <strain evidence="16">CGMCC 1.14993</strain>
    </source>
</reference>
<dbReference type="Proteomes" id="UP000626244">
    <property type="component" value="Unassembled WGS sequence"/>
</dbReference>
<dbReference type="PANTHER" id="PTHR32179:SF3">
    <property type="entry name" value="NICOTINATE-NUCLEOTIDE PYROPHOSPHORYLASE [CARBOXYLATING]"/>
    <property type="match status" value="1"/>
</dbReference>
<dbReference type="Pfam" id="PF02749">
    <property type="entry name" value="QRPTase_N"/>
    <property type="match status" value="1"/>
</dbReference>
<dbReference type="UniPathway" id="UPA00253">
    <property type="reaction ID" value="UER00331"/>
</dbReference>
<dbReference type="GO" id="GO:0004514">
    <property type="term" value="F:nicotinate-nucleotide diphosphorylase (carboxylating) activity"/>
    <property type="evidence" value="ECO:0007669"/>
    <property type="project" value="UniProtKB-EC"/>
</dbReference>
<keyword evidence="7 12" id="KW-0328">Glycosyltransferase</keyword>
<evidence type="ECO:0000256" key="5">
    <source>
        <dbReference type="ARBA" id="ARBA00011944"/>
    </source>
</evidence>
<evidence type="ECO:0000256" key="11">
    <source>
        <dbReference type="ARBA" id="ARBA00069173"/>
    </source>
</evidence>
<evidence type="ECO:0000256" key="8">
    <source>
        <dbReference type="ARBA" id="ARBA00022679"/>
    </source>
</evidence>
<dbReference type="Gene3D" id="3.20.20.70">
    <property type="entry name" value="Aldolase class I"/>
    <property type="match status" value="1"/>
</dbReference>
<comment type="caution">
    <text evidence="15">The sequence shown here is derived from an EMBL/GenBank/DDBJ whole genome shotgun (WGS) entry which is preliminary data.</text>
</comment>
<dbReference type="InterPro" id="IPR004393">
    <property type="entry name" value="NadC"/>
</dbReference>
<evidence type="ECO:0000256" key="12">
    <source>
        <dbReference type="PIRNR" id="PIRNR006250"/>
    </source>
</evidence>
<dbReference type="InterPro" id="IPR027277">
    <property type="entry name" value="NadC/ModD"/>
</dbReference>
<keyword evidence="6" id="KW-0662">Pyridine nucleotide biosynthesis</keyword>
<evidence type="ECO:0000256" key="3">
    <source>
        <dbReference type="ARBA" id="ARBA00009400"/>
    </source>
</evidence>
<dbReference type="SUPFAM" id="SSF54675">
    <property type="entry name" value="Nicotinate/Quinolinate PRTase N-terminal domain-like"/>
    <property type="match status" value="1"/>
</dbReference>
<dbReference type="Gene3D" id="3.90.1170.20">
    <property type="entry name" value="Quinolinate phosphoribosyl transferase, N-terminal domain"/>
    <property type="match status" value="1"/>
</dbReference>
<keyword evidence="8 12" id="KW-0808">Transferase</keyword>
<evidence type="ECO:0000256" key="6">
    <source>
        <dbReference type="ARBA" id="ARBA00022642"/>
    </source>
</evidence>
<protein>
    <recommendedName>
        <fullName evidence="11">Probable nicotinate-nucleotide pyrophosphorylase [carboxylating]</fullName>
        <ecNumber evidence="5">2.4.2.19</ecNumber>
    </recommendedName>
    <alternativeName>
        <fullName evidence="9">Quinolinate phosphoribosyltransferase [decarboxylating]</fullName>
    </alternativeName>
</protein>
<dbReference type="EMBL" id="BMHB01000001">
    <property type="protein sequence ID" value="GGI10522.1"/>
    <property type="molecule type" value="Genomic_DNA"/>
</dbReference>
<comment type="subunit">
    <text evidence="4">Hexamer formed by 3 homodimers.</text>
</comment>
<dbReference type="AlphaFoldDB" id="A0A8J3AJ61"/>
<organism evidence="15 16">
    <name type="scientific">Gottfriedia solisilvae</name>
    <dbReference type="NCBI Taxonomy" id="1516104"/>
    <lineage>
        <taxon>Bacteria</taxon>
        <taxon>Bacillati</taxon>
        <taxon>Bacillota</taxon>
        <taxon>Bacilli</taxon>
        <taxon>Bacillales</taxon>
        <taxon>Bacillaceae</taxon>
        <taxon>Gottfriedia</taxon>
    </lineage>
</organism>
<evidence type="ECO:0000313" key="16">
    <source>
        <dbReference type="Proteomes" id="UP000626244"/>
    </source>
</evidence>
<dbReference type="Pfam" id="PF01729">
    <property type="entry name" value="QRPTase_C"/>
    <property type="match status" value="1"/>
</dbReference>
<dbReference type="InterPro" id="IPR022412">
    <property type="entry name" value="Quinolinate_PRibosylTrfase_N"/>
</dbReference>
<evidence type="ECO:0000259" key="14">
    <source>
        <dbReference type="Pfam" id="PF02749"/>
    </source>
</evidence>
<evidence type="ECO:0000256" key="9">
    <source>
        <dbReference type="ARBA" id="ARBA00033102"/>
    </source>
</evidence>
<evidence type="ECO:0000256" key="2">
    <source>
        <dbReference type="ARBA" id="ARBA00004893"/>
    </source>
</evidence>
<comment type="function">
    <text evidence="1">Involved in the catabolism of quinolinic acid (QA).</text>
</comment>
<name>A0A8J3AJ61_9BACI</name>
<comment type="pathway">
    <text evidence="2">Cofactor biosynthesis; NAD(+) biosynthesis; nicotinate D-ribonucleotide from quinolinate: step 1/1.</text>
</comment>
<dbReference type="InterPro" id="IPR013785">
    <property type="entry name" value="Aldolase_TIM"/>
</dbReference>
<dbReference type="EC" id="2.4.2.19" evidence="5"/>
<accession>A0A8J3AJ61</accession>
<dbReference type="GO" id="GO:0009435">
    <property type="term" value="P:NAD+ biosynthetic process"/>
    <property type="evidence" value="ECO:0007669"/>
    <property type="project" value="UniProtKB-UniPathway"/>
</dbReference>
<evidence type="ECO:0000256" key="4">
    <source>
        <dbReference type="ARBA" id="ARBA00011218"/>
    </source>
</evidence>
<dbReference type="PIRSF" id="PIRSF006250">
    <property type="entry name" value="NadC_ModD"/>
    <property type="match status" value="1"/>
</dbReference>
<dbReference type="SUPFAM" id="SSF51690">
    <property type="entry name" value="Nicotinate/Quinolinate PRTase C-terminal domain-like"/>
    <property type="match status" value="1"/>
</dbReference>
<keyword evidence="16" id="KW-1185">Reference proteome</keyword>
<evidence type="ECO:0000256" key="10">
    <source>
        <dbReference type="ARBA" id="ARBA00047445"/>
    </source>
</evidence>
<dbReference type="GO" id="GO:0005737">
    <property type="term" value="C:cytoplasm"/>
    <property type="evidence" value="ECO:0007669"/>
    <property type="project" value="TreeGrafter"/>
</dbReference>
<dbReference type="RefSeq" id="WP_088004110.1">
    <property type="nucleotide sequence ID" value="NZ_BMHB01000001.1"/>
</dbReference>
<dbReference type="FunFam" id="3.20.20.70:FF:000030">
    <property type="entry name" value="Nicotinate-nucleotide pyrophosphorylase, carboxylating"/>
    <property type="match status" value="1"/>
</dbReference>
<gene>
    <name evidence="15" type="primary">nadC</name>
    <name evidence="15" type="ORF">GCM10007380_03220</name>
</gene>
<dbReference type="FunFam" id="3.90.1170.20:FF:000001">
    <property type="entry name" value="Nicotinate-nucleotide diphosphorylase (Carboxylating)"/>
    <property type="match status" value="1"/>
</dbReference>
<feature type="domain" description="Quinolinate phosphoribosyl transferase N-terminal" evidence="14">
    <location>
        <begin position="22"/>
        <end position="107"/>
    </location>
</feature>
<comment type="catalytic activity">
    <reaction evidence="10">
        <text>nicotinate beta-D-ribonucleotide + CO2 + diphosphate = quinolinate + 5-phospho-alpha-D-ribose 1-diphosphate + 2 H(+)</text>
        <dbReference type="Rhea" id="RHEA:12733"/>
        <dbReference type="ChEBI" id="CHEBI:15378"/>
        <dbReference type="ChEBI" id="CHEBI:16526"/>
        <dbReference type="ChEBI" id="CHEBI:29959"/>
        <dbReference type="ChEBI" id="CHEBI:33019"/>
        <dbReference type="ChEBI" id="CHEBI:57502"/>
        <dbReference type="ChEBI" id="CHEBI:58017"/>
        <dbReference type="EC" id="2.4.2.19"/>
    </reaction>
</comment>
<dbReference type="InterPro" id="IPR002638">
    <property type="entry name" value="Quinolinate_PRibosylTrfase_C"/>
</dbReference>